<evidence type="ECO:0000256" key="3">
    <source>
        <dbReference type="ARBA" id="ARBA00023125"/>
    </source>
</evidence>
<organism evidence="6 7">
    <name type="scientific">Luteococcus japonicus LSP_Lj1</name>
    <dbReference type="NCBI Taxonomy" id="1255658"/>
    <lineage>
        <taxon>Bacteria</taxon>
        <taxon>Bacillati</taxon>
        <taxon>Actinomycetota</taxon>
        <taxon>Actinomycetes</taxon>
        <taxon>Propionibacteriales</taxon>
        <taxon>Propionibacteriaceae</taxon>
        <taxon>Luteococcus</taxon>
    </lineage>
</organism>
<dbReference type="InterPro" id="IPR051054">
    <property type="entry name" value="SorC_transcr_regulators"/>
</dbReference>
<sequence>MCPSARGSRLAEALDCDYRLMPATLVVTDQRLAVALRHESPVATALALAGHADVALTGIGAFDGTTSGSIFDSWQTPAMIRELASRGAVGHVCGHHFTGSGDHIETEMCRRTMAVPLNQLSGISTVVGVAYGPEKVEAIRGALRGHHLDVLVTDGQTAATLLSG</sequence>
<evidence type="ECO:0000256" key="4">
    <source>
        <dbReference type="ARBA" id="ARBA00023163"/>
    </source>
</evidence>
<comment type="similarity">
    <text evidence="1">Belongs to the SorC transcriptional regulatory family.</text>
</comment>
<evidence type="ECO:0000256" key="1">
    <source>
        <dbReference type="ARBA" id="ARBA00010466"/>
    </source>
</evidence>
<dbReference type="STRING" id="1255658.FM114_01785"/>
<dbReference type="Pfam" id="PF04198">
    <property type="entry name" value="Sugar-bind"/>
    <property type="match status" value="1"/>
</dbReference>
<dbReference type="Proteomes" id="UP000188342">
    <property type="component" value="Unassembled WGS sequence"/>
</dbReference>
<keyword evidence="2" id="KW-0805">Transcription regulation</keyword>
<feature type="domain" description="Sugar-binding" evidence="5">
    <location>
        <begin position="9"/>
        <end position="163"/>
    </location>
</feature>
<dbReference type="AlphaFoldDB" id="A0A1R4IGU6"/>
<evidence type="ECO:0000256" key="2">
    <source>
        <dbReference type="ARBA" id="ARBA00023015"/>
    </source>
</evidence>
<dbReference type="PANTHER" id="PTHR34294">
    <property type="entry name" value="TRANSCRIPTIONAL REGULATOR-RELATED"/>
    <property type="match status" value="1"/>
</dbReference>
<keyword evidence="4" id="KW-0804">Transcription</keyword>
<evidence type="ECO:0000313" key="7">
    <source>
        <dbReference type="Proteomes" id="UP000188342"/>
    </source>
</evidence>
<dbReference type="PANTHER" id="PTHR34294:SF1">
    <property type="entry name" value="TRANSCRIPTIONAL REGULATOR LSRR"/>
    <property type="match status" value="1"/>
</dbReference>
<protein>
    <submittedName>
        <fullName evidence="6">LsrR, transcriptional repressor of lsr operon</fullName>
    </submittedName>
</protein>
<dbReference type="RefSeq" id="WP_179110551.1">
    <property type="nucleotide sequence ID" value="NZ_FUKQ01000007.1"/>
</dbReference>
<dbReference type="GO" id="GO:0030246">
    <property type="term" value="F:carbohydrate binding"/>
    <property type="evidence" value="ECO:0007669"/>
    <property type="project" value="InterPro"/>
</dbReference>
<dbReference type="SUPFAM" id="SSF100950">
    <property type="entry name" value="NagB/RpiA/CoA transferase-like"/>
    <property type="match status" value="1"/>
</dbReference>
<dbReference type="EMBL" id="FUKQ01000007">
    <property type="protein sequence ID" value="SJN19057.1"/>
    <property type="molecule type" value="Genomic_DNA"/>
</dbReference>
<dbReference type="InterPro" id="IPR007324">
    <property type="entry name" value="Sugar-bd_dom_put"/>
</dbReference>
<accession>A0A1R4IGU6</accession>
<evidence type="ECO:0000259" key="5">
    <source>
        <dbReference type="Pfam" id="PF04198"/>
    </source>
</evidence>
<dbReference type="GO" id="GO:0003677">
    <property type="term" value="F:DNA binding"/>
    <property type="evidence" value="ECO:0007669"/>
    <property type="project" value="UniProtKB-KW"/>
</dbReference>
<gene>
    <name evidence="6" type="ORF">FM114_01785</name>
</gene>
<proteinExistence type="inferred from homology"/>
<name>A0A1R4IGU6_9ACTN</name>
<keyword evidence="7" id="KW-1185">Reference proteome</keyword>
<evidence type="ECO:0000313" key="6">
    <source>
        <dbReference type="EMBL" id="SJN19057.1"/>
    </source>
</evidence>
<dbReference type="Gene3D" id="3.40.50.1360">
    <property type="match status" value="1"/>
</dbReference>
<dbReference type="InterPro" id="IPR037171">
    <property type="entry name" value="NagB/RpiA_transferase-like"/>
</dbReference>
<reference evidence="6 7" key="1">
    <citation type="submission" date="2017-02" db="EMBL/GenBank/DDBJ databases">
        <authorList>
            <person name="Peterson S.W."/>
        </authorList>
    </citation>
    <scope>NUCLEOTIDE SEQUENCE [LARGE SCALE GENOMIC DNA]</scope>
    <source>
        <strain evidence="6 7">LSP_Lj1</strain>
    </source>
</reference>
<keyword evidence="3" id="KW-0238">DNA-binding</keyword>